<name>A0A2I0HIR8_PUNGR</name>
<dbReference type="Pfam" id="PF14543">
    <property type="entry name" value="TAXi_N"/>
    <property type="match status" value="1"/>
</dbReference>
<dbReference type="InterPro" id="IPR001461">
    <property type="entry name" value="Aspartic_peptidase_A1"/>
</dbReference>
<dbReference type="PROSITE" id="PS51767">
    <property type="entry name" value="PEPTIDASE_A1"/>
    <property type="match status" value="1"/>
</dbReference>
<organism evidence="3 4">
    <name type="scientific">Punica granatum</name>
    <name type="common">Pomegranate</name>
    <dbReference type="NCBI Taxonomy" id="22663"/>
    <lineage>
        <taxon>Eukaryota</taxon>
        <taxon>Viridiplantae</taxon>
        <taxon>Streptophyta</taxon>
        <taxon>Embryophyta</taxon>
        <taxon>Tracheophyta</taxon>
        <taxon>Spermatophyta</taxon>
        <taxon>Magnoliopsida</taxon>
        <taxon>eudicotyledons</taxon>
        <taxon>Gunneridae</taxon>
        <taxon>Pentapetalae</taxon>
        <taxon>rosids</taxon>
        <taxon>malvids</taxon>
        <taxon>Myrtales</taxon>
        <taxon>Lythraceae</taxon>
        <taxon>Punica</taxon>
    </lineage>
</organism>
<dbReference type="GO" id="GO:0005886">
    <property type="term" value="C:plasma membrane"/>
    <property type="evidence" value="ECO:0007669"/>
    <property type="project" value="TreeGrafter"/>
</dbReference>
<evidence type="ECO:0000313" key="3">
    <source>
        <dbReference type="EMBL" id="PKI31588.1"/>
    </source>
</evidence>
<dbReference type="SUPFAM" id="SSF50630">
    <property type="entry name" value="Acid proteases"/>
    <property type="match status" value="1"/>
</dbReference>
<feature type="non-terminal residue" evidence="3">
    <location>
        <position position="1"/>
    </location>
</feature>
<evidence type="ECO:0000313" key="4">
    <source>
        <dbReference type="Proteomes" id="UP000233551"/>
    </source>
</evidence>
<dbReference type="GO" id="GO:0004190">
    <property type="term" value="F:aspartic-type endopeptidase activity"/>
    <property type="evidence" value="ECO:0007669"/>
    <property type="project" value="InterPro"/>
</dbReference>
<reference evidence="3 4" key="1">
    <citation type="submission" date="2017-11" db="EMBL/GenBank/DDBJ databases">
        <title>De-novo sequencing of pomegranate (Punica granatum L.) genome.</title>
        <authorList>
            <person name="Akparov Z."/>
            <person name="Amiraslanov A."/>
            <person name="Hajiyeva S."/>
            <person name="Abbasov M."/>
            <person name="Kaur K."/>
            <person name="Hamwieh A."/>
            <person name="Solovyev V."/>
            <person name="Salamov A."/>
            <person name="Braich B."/>
            <person name="Kosarev P."/>
            <person name="Mahmoud A."/>
            <person name="Hajiyev E."/>
            <person name="Babayeva S."/>
            <person name="Izzatullayeva V."/>
            <person name="Mammadov A."/>
            <person name="Mammadov A."/>
            <person name="Sharifova S."/>
            <person name="Ojaghi J."/>
            <person name="Eynullazada K."/>
            <person name="Bayramov B."/>
            <person name="Abdulazimova A."/>
            <person name="Shahmuradov I."/>
        </authorList>
    </citation>
    <scope>NUCLEOTIDE SEQUENCE [LARGE SCALE GENOMIC DNA]</scope>
    <source>
        <strain evidence="4">cv. AG2017</strain>
        <tissue evidence="3">Leaf</tissue>
    </source>
</reference>
<dbReference type="PANTHER" id="PTHR47965">
    <property type="entry name" value="ASPARTYL PROTEASE-RELATED"/>
    <property type="match status" value="1"/>
</dbReference>
<evidence type="ECO:0000256" key="1">
    <source>
        <dbReference type="ARBA" id="ARBA00007447"/>
    </source>
</evidence>
<dbReference type="GO" id="GO:0006508">
    <property type="term" value="P:proteolysis"/>
    <property type="evidence" value="ECO:0007669"/>
    <property type="project" value="InterPro"/>
</dbReference>
<comment type="caution">
    <text evidence="3">The sequence shown here is derived from an EMBL/GenBank/DDBJ whole genome shotgun (WGS) entry which is preliminary data.</text>
</comment>
<protein>
    <recommendedName>
        <fullName evidence="2">Peptidase A1 domain-containing protein</fullName>
    </recommendedName>
</protein>
<dbReference type="AlphaFoldDB" id="A0A2I0HIR8"/>
<proteinExistence type="inferred from homology"/>
<dbReference type="Proteomes" id="UP000233551">
    <property type="component" value="Unassembled WGS sequence"/>
</dbReference>
<dbReference type="GO" id="GO:0005576">
    <property type="term" value="C:extracellular region"/>
    <property type="evidence" value="ECO:0007669"/>
    <property type="project" value="TreeGrafter"/>
</dbReference>
<keyword evidence="4" id="KW-1185">Reference proteome</keyword>
<dbReference type="InterPro" id="IPR021109">
    <property type="entry name" value="Peptidase_aspartic_dom_sf"/>
</dbReference>
<sequence length="158" mass="16668">QSFRPKALVVPVSKDASTLQYVTRIGQRTPLVPVSLVVDLGGQFLWVDCEDPGYVSSTYRPARCGSAQCSLARASGCGECNSSPRPGFNRKFAICLASSPSSSGVIFFGPGPYNLLPGIDASASLTYTPLFINPVSTASAYSQGEPSSEYFIGVKSIT</sequence>
<evidence type="ECO:0000259" key="2">
    <source>
        <dbReference type="PROSITE" id="PS51767"/>
    </source>
</evidence>
<dbReference type="Gene3D" id="2.40.70.10">
    <property type="entry name" value="Acid Proteases"/>
    <property type="match status" value="2"/>
</dbReference>
<comment type="similarity">
    <text evidence="1">Belongs to the peptidase A1 family.</text>
</comment>
<feature type="non-terminal residue" evidence="3">
    <location>
        <position position="158"/>
    </location>
</feature>
<gene>
    <name evidence="3" type="ORF">CRG98_048021</name>
</gene>
<dbReference type="InterPro" id="IPR033121">
    <property type="entry name" value="PEPTIDASE_A1"/>
</dbReference>
<dbReference type="GO" id="GO:0005794">
    <property type="term" value="C:Golgi apparatus"/>
    <property type="evidence" value="ECO:0007669"/>
    <property type="project" value="TreeGrafter"/>
</dbReference>
<dbReference type="PANTHER" id="PTHR47965:SF22">
    <property type="entry name" value="EUKARYOTIC ASPARTYL PROTEASE FAMILY PROTEIN"/>
    <property type="match status" value="1"/>
</dbReference>
<feature type="domain" description="Peptidase A1" evidence="2">
    <location>
        <begin position="21"/>
        <end position="158"/>
    </location>
</feature>
<dbReference type="EMBL" id="PGOL01008574">
    <property type="protein sequence ID" value="PKI31588.1"/>
    <property type="molecule type" value="Genomic_DNA"/>
</dbReference>
<dbReference type="STRING" id="22663.A0A2I0HIR8"/>
<dbReference type="InterPro" id="IPR032861">
    <property type="entry name" value="TAXi_N"/>
</dbReference>
<accession>A0A2I0HIR8</accession>